<sequence>MVAGRRSSTKSRSASSSAAQWDEVGKAVKEGAEELRTLTTHSALYEWAKEHKFATQSMFPKFKTELNKRLDIDYDELRSIAQRERLAQIQAAAADGPLVELWAAGDDEVASYAVCGPEGLVAWYGEFFDDDKIRKEGDQNSADLSAAGKAVFLAGKVREELEVDALTVRIHVLNHHVRSGDLMRAALGAGVVVEIDVDDDTTALDWCREPGSKSWRETKLERLVATASADASADDDGQDDTAPDDDGSDMDHVGDQG</sequence>
<name>A0AB38RN16_RHOSG</name>
<keyword evidence="2" id="KW-0614">Plasmid</keyword>
<reference evidence="3" key="1">
    <citation type="journal article" date="2022" name="Environ. Microbiol.">
        <title>Functional analysis, diversity, and distribution of carbendazim hydrolases MheI and CbmA, responsible for the initial step in carbendazim degradation.</title>
        <authorList>
            <person name="Zhang M."/>
            <person name="Bai X."/>
            <person name="Li Q."/>
            <person name="Zhang L."/>
            <person name="Zhu Q."/>
            <person name="Gao S."/>
            <person name="Ke Z."/>
            <person name="Jiang M."/>
            <person name="Hu J."/>
            <person name="Qiu J."/>
            <person name="Hong Q."/>
        </authorList>
    </citation>
    <scope>NUCLEOTIDE SEQUENCE [LARGE SCALE GENOMIC DNA]</scope>
    <source>
        <strain evidence="3">djl-6</strain>
    </source>
</reference>
<dbReference type="Proteomes" id="UP000831484">
    <property type="component" value="Plasmid pdjl-6-1"/>
</dbReference>
<feature type="region of interest" description="Disordered" evidence="1">
    <location>
        <begin position="1"/>
        <end position="23"/>
    </location>
</feature>
<dbReference type="AlphaFoldDB" id="A0AB38RN16"/>
<accession>A0AB38RN16</accession>
<dbReference type="RefSeq" id="WP_064074971.1">
    <property type="nucleotide sequence ID" value="NZ_CP096564.1"/>
</dbReference>
<proteinExistence type="predicted"/>
<geneLocation type="plasmid" evidence="2 3">
    <name>pdjl-6-1</name>
</geneLocation>
<feature type="compositionally biased region" description="Low complexity" evidence="1">
    <location>
        <begin position="10"/>
        <end position="19"/>
    </location>
</feature>
<keyword evidence="3" id="KW-1185">Reference proteome</keyword>
<organism evidence="2 3">
    <name type="scientific">Rhodococcus qingshengii JCM 15477</name>
    <dbReference type="NCBI Taxonomy" id="1303681"/>
    <lineage>
        <taxon>Bacteria</taxon>
        <taxon>Bacillati</taxon>
        <taxon>Actinomycetota</taxon>
        <taxon>Actinomycetes</taxon>
        <taxon>Mycobacteriales</taxon>
        <taxon>Nocardiaceae</taxon>
        <taxon>Rhodococcus</taxon>
        <taxon>Rhodococcus erythropolis group</taxon>
    </lineage>
</organism>
<evidence type="ECO:0000313" key="3">
    <source>
        <dbReference type="Proteomes" id="UP000831484"/>
    </source>
</evidence>
<protein>
    <submittedName>
        <fullName evidence="2">Uncharacterized protein</fullName>
    </submittedName>
</protein>
<evidence type="ECO:0000313" key="2">
    <source>
        <dbReference type="EMBL" id="UPU46228.1"/>
    </source>
</evidence>
<dbReference type="EMBL" id="CP096564">
    <property type="protein sequence ID" value="UPU46228.1"/>
    <property type="molecule type" value="Genomic_DNA"/>
</dbReference>
<gene>
    <name evidence="2" type="ORF">M0639_29720</name>
</gene>
<evidence type="ECO:0000256" key="1">
    <source>
        <dbReference type="SAM" id="MobiDB-lite"/>
    </source>
</evidence>
<feature type="compositionally biased region" description="Acidic residues" evidence="1">
    <location>
        <begin position="232"/>
        <end position="248"/>
    </location>
</feature>
<feature type="region of interest" description="Disordered" evidence="1">
    <location>
        <begin position="225"/>
        <end position="257"/>
    </location>
</feature>